<dbReference type="EMBL" id="FRAS01000001">
    <property type="protein sequence ID" value="SHJ99737.1"/>
    <property type="molecule type" value="Genomic_DNA"/>
</dbReference>
<dbReference type="OrthoDB" id="9811889at2"/>
<name>A0A1M6NVF9_9BACT</name>
<feature type="compositionally biased region" description="Low complexity" evidence="1">
    <location>
        <begin position="10"/>
        <end position="23"/>
    </location>
</feature>
<keyword evidence="4" id="KW-1185">Reference proteome</keyword>
<accession>A0A1M6NVF9</accession>
<dbReference type="PROSITE" id="PS50930">
    <property type="entry name" value="HTH_LYTTR"/>
    <property type="match status" value="1"/>
</dbReference>
<feature type="domain" description="HTH LytTR-type" evidence="2">
    <location>
        <begin position="215"/>
        <end position="288"/>
    </location>
</feature>
<evidence type="ECO:0000313" key="4">
    <source>
        <dbReference type="Proteomes" id="UP000183947"/>
    </source>
</evidence>
<dbReference type="PANTHER" id="PTHR43102">
    <property type="entry name" value="SLR1143 PROTEIN"/>
    <property type="match status" value="1"/>
</dbReference>
<dbReference type="InterPro" id="IPR007492">
    <property type="entry name" value="LytTR_DNA-bd_dom"/>
</dbReference>
<dbReference type="AlphaFoldDB" id="A0A1M6NVF9"/>
<dbReference type="InterPro" id="IPR003018">
    <property type="entry name" value="GAF"/>
</dbReference>
<dbReference type="SMART" id="SM00850">
    <property type="entry name" value="LytTR"/>
    <property type="match status" value="1"/>
</dbReference>
<dbReference type="Proteomes" id="UP000183947">
    <property type="component" value="Unassembled WGS sequence"/>
</dbReference>
<dbReference type="Pfam" id="PF04397">
    <property type="entry name" value="LytTR"/>
    <property type="match status" value="1"/>
</dbReference>
<organism evidence="3 4">
    <name type="scientific">Hymenobacter psychrotolerans DSM 18569</name>
    <dbReference type="NCBI Taxonomy" id="1121959"/>
    <lineage>
        <taxon>Bacteria</taxon>
        <taxon>Pseudomonadati</taxon>
        <taxon>Bacteroidota</taxon>
        <taxon>Cytophagia</taxon>
        <taxon>Cytophagales</taxon>
        <taxon>Hymenobacteraceae</taxon>
        <taxon>Hymenobacter</taxon>
    </lineage>
</organism>
<evidence type="ECO:0000313" key="3">
    <source>
        <dbReference type="EMBL" id="SHJ99737.1"/>
    </source>
</evidence>
<feature type="region of interest" description="Disordered" evidence="1">
    <location>
        <begin position="1"/>
        <end position="23"/>
    </location>
</feature>
<evidence type="ECO:0000259" key="2">
    <source>
        <dbReference type="PROSITE" id="PS50930"/>
    </source>
</evidence>
<evidence type="ECO:0000256" key="1">
    <source>
        <dbReference type="SAM" id="MobiDB-lite"/>
    </source>
</evidence>
<dbReference type="STRING" id="1121959.SAMN02746009_00032"/>
<protein>
    <submittedName>
        <fullName evidence="3">GAF domain-containing protein</fullName>
    </submittedName>
</protein>
<dbReference type="SMART" id="SM00065">
    <property type="entry name" value="GAF"/>
    <property type="match status" value="1"/>
</dbReference>
<gene>
    <name evidence="3" type="ORF">SAMN02746009_00032</name>
</gene>
<reference evidence="4" key="1">
    <citation type="submission" date="2016-11" db="EMBL/GenBank/DDBJ databases">
        <authorList>
            <person name="Varghese N."/>
            <person name="Submissions S."/>
        </authorList>
    </citation>
    <scope>NUCLEOTIDE SEQUENCE [LARGE SCALE GENOMIC DNA]</scope>
    <source>
        <strain evidence="4">DSM 18569</strain>
    </source>
</reference>
<dbReference type="SUPFAM" id="SSF55781">
    <property type="entry name" value="GAF domain-like"/>
    <property type="match status" value="1"/>
</dbReference>
<dbReference type="Gene3D" id="2.40.50.1020">
    <property type="entry name" value="LytTr DNA-binding domain"/>
    <property type="match status" value="1"/>
</dbReference>
<dbReference type="InterPro" id="IPR029016">
    <property type="entry name" value="GAF-like_dom_sf"/>
</dbReference>
<dbReference type="GO" id="GO:0003677">
    <property type="term" value="F:DNA binding"/>
    <property type="evidence" value="ECO:0007669"/>
    <property type="project" value="InterPro"/>
</dbReference>
<proteinExistence type="predicted"/>
<sequence>MPKLTSSKLSTETGSPSGFSSSSVQSAEADRLEALRNYQILDTPPEAAFDDLVRLAAYICGTPVSLMSLIDAERQWFKAKAGDMDIAETHRDIAFCQYAMMAEDVFEVHDAQLDPLFRQNPLVTNDPNIRFYAGAALITPEGLPLGTICAIDTEPRHLTVQQRDALRILAKEVVAHLELRRARLQLEQETQKLEGLLRLANDRAQSMFMVSRSEIFVKQDSRLVRVHTEDIRYVEALGDYVNIYTSRERYTVYSTMKELEAKLPSREFARIHRKYIVCLDRITAIEGDSVQVDVGRVQDRNVPTLIPIGNSYKATLLSRLNLI</sequence>
<dbReference type="PANTHER" id="PTHR43102:SF2">
    <property type="entry name" value="GAF DOMAIN-CONTAINING PROTEIN"/>
    <property type="match status" value="1"/>
</dbReference>
<dbReference type="Gene3D" id="3.30.450.40">
    <property type="match status" value="1"/>
</dbReference>